<keyword evidence="11" id="KW-1185">Reference proteome</keyword>
<dbReference type="InterPro" id="IPR053925">
    <property type="entry name" value="RecX_HTH_3rd"/>
</dbReference>
<dbReference type="InterPro" id="IPR003783">
    <property type="entry name" value="Regulatory_RecX"/>
</dbReference>
<dbReference type="Pfam" id="PF02631">
    <property type="entry name" value="RecX_HTH2"/>
    <property type="match status" value="1"/>
</dbReference>
<evidence type="ECO:0000256" key="5">
    <source>
        <dbReference type="HAMAP-Rule" id="MF_01114"/>
    </source>
</evidence>
<dbReference type="EMBL" id="BMXA01000002">
    <property type="protein sequence ID" value="GHA09437.1"/>
    <property type="molecule type" value="Genomic_DNA"/>
</dbReference>
<dbReference type="InterPro" id="IPR053926">
    <property type="entry name" value="RecX_HTH_1st"/>
</dbReference>
<evidence type="ECO:0000256" key="1">
    <source>
        <dbReference type="ARBA" id="ARBA00004496"/>
    </source>
</evidence>
<accession>A0A918RRK0</accession>
<comment type="function">
    <text evidence="5">Modulates RecA activity.</text>
</comment>
<evidence type="ECO:0000256" key="2">
    <source>
        <dbReference type="ARBA" id="ARBA00009695"/>
    </source>
</evidence>
<dbReference type="PANTHER" id="PTHR33602:SF1">
    <property type="entry name" value="REGULATORY PROTEIN RECX FAMILY PROTEIN"/>
    <property type="match status" value="1"/>
</dbReference>
<evidence type="ECO:0000256" key="4">
    <source>
        <dbReference type="ARBA" id="ARBA00022490"/>
    </source>
</evidence>
<dbReference type="PANTHER" id="PTHR33602">
    <property type="entry name" value="REGULATORY PROTEIN RECX FAMILY PROTEIN"/>
    <property type="match status" value="1"/>
</dbReference>
<evidence type="ECO:0000259" key="7">
    <source>
        <dbReference type="Pfam" id="PF02631"/>
    </source>
</evidence>
<feature type="compositionally biased region" description="Low complexity" evidence="6">
    <location>
        <begin position="79"/>
        <end position="88"/>
    </location>
</feature>
<comment type="subcellular location">
    <subcellularLocation>
        <location evidence="1 5">Cytoplasm</location>
    </subcellularLocation>
</comment>
<dbReference type="GO" id="GO:0006282">
    <property type="term" value="P:regulation of DNA repair"/>
    <property type="evidence" value="ECO:0007669"/>
    <property type="project" value="UniProtKB-UniRule"/>
</dbReference>
<name>A0A918RRK0_9GAMM</name>
<feature type="compositionally biased region" description="Basic residues" evidence="6">
    <location>
        <begin position="1"/>
        <end position="12"/>
    </location>
</feature>
<protein>
    <recommendedName>
        <fullName evidence="3 5">Regulatory protein RecX</fullName>
    </recommendedName>
</protein>
<evidence type="ECO:0000259" key="9">
    <source>
        <dbReference type="Pfam" id="PF21982"/>
    </source>
</evidence>
<sequence>MRILKPSKRPGKGRLNSQTDSIEHGLDDAGSNASDLFSEEILGTDESNNLFGSDEQRSNSRRPSKGNYYSRKSKRRSGRSSGESDSSNAELGARGQRGLAASADGEQVGAEKSLSDSLDERKKLYLSIQTSAVRSLAMREHSVQELREKLVRKFELNLDVVDAVLDQLVEDGYVSDERFAESYVRARRNKGVGPVKIKSELYRKGVSDHLIADYLEPNSAVWLEAAEHEHRKKFGGAAVADYREWTKRARFLQGRGFTMEHIHVTVPQVEAD</sequence>
<evidence type="ECO:0000313" key="10">
    <source>
        <dbReference type="EMBL" id="GHA09437.1"/>
    </source>
</evidence>
<comment type="similarity">
    <text evidence="2 5">Belongs to the RecX family.</text>
</comment>
<evidence type="ECO:0000256" key="3">
    <source>
        <dbReference type="ARBA" id="ARBA00018111"/>
    </source>
</evidence>
<dbReference type="Pfam" id="PF21981">
    <property type="entry name" value="RecX_HTH3"/>
    <property type="match status" value="1"/>
</dbReference>
<evidence type="ECO:0000313" key="11">
    <source>
        <dbReference type="Proteomes" id="UP000614811"/>
    </source>
</evidence>
<organism evidence="10 11">
    <name type="scientific">Arenicella chitinivorans</name>
    <dbReference type="NCBI Taxonomy" id="1329800"/>
    <lineage>
        <taxon>Bacteria</taxon>
        <taxon>Pseudomonadati</taxon>
        <taxon>Pseudomonadota</taxon>
        <taxon>Gammaproteobacteria</taxon>
        <taxon>Arenicellales</taxon>
        <taxon>Arenicellaceae</taxon>
        <taxon>Arenicella</taxon>
    </lineage>
</organism>
<comment type="caution">
    <text evidence="10">The sequence shown here is derived from an EMBL/GenBank/DDBJ whole genome shotgun (WGS) entry which is preliminary data.</text>
</comment>
<dbReference type="InterPro" id="IPR053924">
    <property type="entry name" value="RecX_HTH_2nd"/>
</dbReference>
<evidence type="ECO:0000256" key="6">
    <source>
        <dbReference type="SAM" id="MobiDB-lite"/>
    </source>
</evidence>
<feature type="domain" description="RecX first three-helical" evidence="9">
    <location>
        <begin position="131"/>
        <end position="168"/>
    </location>
</feature>
<dbReference type="HAMAP" id="MF_01114">
    <property type="entry name" value="RecX"/>
    <property type="match status" value="1"/>
</dbReference>
<reference evidence="10" key="2">
    <citation type="submission" date="2020-09" db="EMBL/GenBank/DDBJ databases">
        <authorList>
            <person name="Sun Q."/>
            <person name="Kim S."/>
        </authorList>
    </citation>
    <scope>NUCLEOTIDE SEQUENCE</scope>
    <source>
        <strain evidence="10">KCTC 12711</strain>
    </source>
</reference>
<feature type="domain" description="RecX second three-helical" evidence="7">
    <location>
        <begin position="175"/>
        <end position="215"/>
    </location>
</feature>
<feature type="region of interest" description="Disordered" evidence="6">
    <location>
        <begin position="1"/>
        <end position="114"/>
    </location>
</feature>
<gene>
    <name evidence="5" type="primary">recX</name>
    <name evidence="10" type="ORF">GCM10008090_19310</name>
</gene>
<proteinExistence type="inferred from homology"/>
<feature type="domain" description="RecX third three-helical" evidence="8">
    <location>
        <begin position="223"/>
        <end position="262"/>
    </location>
</feature>
<dbReference type="RefSeq" id="WP_189400225.1">
    <property type="nucleotide sequence ID" value="NZ_BMXA01000002.1"/>
</dbReference>
<dbReference type="Pfam" id="PF21982">
    <property type="entry name" value="RecX_HTH1"/>
    <property type="match status" value="1"/>
</dbReference>
<reference evidence="10" key="1">
    <citation type="journal article" date="2014" name="Int. J. Syst. Evol. Microbiol.">
        <title>Complete genome sequence of Corynebacterium casei LMG S-19264T (=DSM 44701T), isolated from a smear-ripened cheese.</title>
        <authorList>
            <consortium name="US DOE Joint Genome Institute (JGI-PGF)"/>
            <person name="Walter F."/>
            <person name="Albersmeier A."/>
            <person name="Kalinowski J."/>
            <person name="Ruckert C."/>
        </authorList>
    </citation>
    <scope>NUCLEOTIDE SEQUENCE</scope>
    <source>
        <strain evidence="10">KCTC 12711</strain>
    </source>
</reference>
<dbReference type="GO" id="GO:0005737">
    <property type="term" value="C:cytoplasm"/>
    <property type="evidence" value="ECO:0007669"/>
    <property type="project" value="UniProtKB-SubCell"/>
</dbReference>
<evidence type="ECO:0000259" key="8">
    <source>
        <dbReference type="Pfam" id="PF21981"/>
    </source>
</evidence>
<dbReference type="Proteomes" id="UP000614811">
    <property type="component" value="Unassembled WGS sequence"/>
</dbReference>
<dbReference type="AlphaFoldDB" id="A0A918RRK0"/>
<dbReference type="Gene3D" id="1.10.10.10">
    <property type="entry name" value="Winged helix-like DNA-binding domain superfamily/Winged helix DNA-binding domain"/>
    <property type="match status" value="3"/>
</dbReference>
<dbReference type="InterPro" id="IPR036388">
    <property type="entry name" value="WH-like_DNA-bd_sf"/>
</dbReference>
<keyword evidence="4 5" id="KW-0963">Cytoplasm</keyword>